<dbReference type="Proteomes" id="UP000000763">
    <property type="component" value="Chromosome 7"/>
</dbReference>
<sequence>MMGHAIAPPSIPASRSMPPPPLIPMPPPSHVMPPSHPVDSRLQINVADGAFTPIAP</sequence>
<dbReference type="EMBL" id="AP005473">
    <property type="protein sequence ID" value="BAC57362.1"/>
    <property type="molecule type" value="Genomic_DNA"/>
</dbReference>
<reference evidence="3" key="1">
    <citation type="journal article" date="2005" name="Nature">
        <title>The map-based sequence of the rice genome.</title>
        <authorList>
            <consortium name="International rice genome sequencing project (IRGSP)"/>
            <person name="Matsumoto T."/>
            <person name="Wu J."/>
            <person name="Kanamori H."/>
            <person name="Katayose Y."/>
            <person name="Fujisawa M."/>
            <person name="Namiki N."/>
            <person name="Mizuno H."/>
            <person name="Yamamoto K."/>
            <person name="Antonio B.A."/>
            <person name="Baba T."/>
            <person name="Sakata K."/>
            <person name="Nagamura Y."/>
            <person name="Aoki H."/>
            <person name="Arikawa K."/>
            <person name="Arita K."/>
            <person name="Bito T."/>
            <person name="Chiden Y."/>
            <person name="Fujitsuka N."/>
            <person name="Fukunaka R."/>
            <person name="Hamada M."/>
            <person name="Harada C."/>
            <person name="Hayashi A."/>
            <person name="Hijishita S."/>
            <person name="Honda M."/>
            <person name="Hosokawa S."/>
            <person name="Ichikawa Y."/>
            <person name="Idonuma A."/>
            <person name="Iijima M."/>
            <person name="Ikeda M."/>
            <person name="Ikeno M."/>
            <person name="Ito K."/>
            <person name="Ito S."/>
            <person name="Ito T."/>
            <person name="Ito Y."/>
            <person name="Ito Y."/>
            <person name="Iwabuchi A."/>
            <person name="Kamiya K."/>
            <person name="Karasawa W."/>
            <person name="Kurita K."/>
            <person name="Katagiri S."/>
            <person name="Kikuta A."/>
            <person name="Kobayashi H."/>
            <person name="Kobayashi N."/>
            <person name="Machita K."/>
            <person name="Maehara T."/>
            <person name="Masukawa M."/>
            <person name="Mizubayashi T."/>
            <person name="Mukai Y."/>
            <person name="Nagasaki H."/>
            <person name="Nagata Y."/>
            <person name="Naito S."/>
            <person name="Nakashima M."/>
            <person name="Nakama Y."/>
            <person name="Nakamichi Y."/>
            <person name="Nakamura M."/>
            <person name="Meguro A."/>
            <person name="Negishi M."/>
            <person name="Ohta I."/>
            <person name="Ohta T."/>
            <person name="Okamoto M."/>
            <person name="Ono N."/>
            <person name="Saji S."/>
            <person name="Sakaguchi M."/>
            <person name="Sakai K."/>
            <person name="Shibata M."/>
            <person name="Shimokawa T."/>
            <person name="Song J."/>
            <person name="Takazaki Y."/>
            <person name="Terasawa K."/>
            <person name="Tsugane M."/>
            <person name="Tsuji K."/>
            <person name="Ueda S."/>
            <person name="Waki K."/>
            <person name="Yamagata H."/>
            <person name="Yamamoto M."/>
            <person name="Yamamoto S."/>
            <person name="Yamane H."/>
            <person name="Yoshiki S."/>
            <person name="Yoshihara R."/>
            <person name="Yukawa K."/>
            <person name="Zhong H."/>
            <person name="Yano M."/>
            <person name="Yuan Q."/>
            <person name="Ouyang S."/>
            <person name="Liu J."/>
            <person name="Jones K.M."/>
            <person name="Gansberger K."/>
            <person name="Moffat K."/>
            <person name="Hill J."/>
            <person name="Bera J."/>
            <person name="Fadrosh D."/>
            <person name="Jin S."/>
            <person name="Johri S."/>
            <person name="Kim M."/>
            <person name="Overton L."/>
            <person name="Reardon M."/>
            <person name="Tsitrin T."/>
            <person name="Vuong H."/>
            <person name="Weaver B."/>
            <person name="Ciecko A."/>
            <person name="Tallon L."/>
            <person name="Jackson J."/>
            <person name="Pai G."/>
            <person name="Aken S.V."/>
            <person name="Utterback T."/>
            <person name="Reidmuller S."/>
            <person name="Feldblyum T."/>
            <person name="Hsiao J."/>
            <person name="Zismann V."/>
            <person name="Iobst S."/>
            <person name="de Vazeille A.R."/>
            <person name="Buell C.R."/>
            <person name="Ying K."/>
            <person name="Li Y."/>
            <person name="Lu T."/>
            <person name="Huang Y."/>
            <person name="Zhao Q."/>
            <person name="Feng Q."/>
            <person name="Zhang L."/>
            <person name="Zhu J."/>
            <person name="Weng Q."/>
            <person name="Mu J."/>
            <person name="Lu Y."/>
            <person name="Fan D."/>
            <person name="Liu Y."/>
            <person name="Guan J."/>
            <person name="Zhang Y."/>
            <person name="Yu S."/>
            <person name="Liu X."/>
            <person name="Zhang Y."/>
            <person name="Hong G."/>
            <person name="Han B."/>
            <person name="Choisne N."/>
            <person name="Demange N."/>
            <person name="Orjeda G."/>
            <person name="Samain S."/>
            <person name="Cattolico L."/>
            <person name="Pelletier E."/>
            <person name="Couloux A."/>
            <person name="Segurens B."/>
            <person name="Wincker P."/>
            <person name="D'Hont A."/>
            <person name="Scarpelli C."/>
            <person name="Weissenbach J."/>
            <person name="Salanoubat M."/>
            <person name="Quetier F."/>
            <person name="Yu Y."/>
            <person name="Kim H.R."/>
            <person name="Rambo T."/>
            <person name="Currie J."/>
            <person name="Collura K."/>
            <person name="Luo M."/>
            <person name="Yang T."/>
            <person name="Ammiraju J.S.S."/>
            <person name="Engler F."/>
            <person name="Soderlund C."/>
            <person name="Wing R.A."/>
            <person name="Palmer L.E."/>
            <person name="de la Bastide M."/>
            <person name="Spiegel L."/>
            <person name="Nascimento L."/>
            <person name="Zutavern T."/>
            <person name="O'Shaughnessy A."/>
            <person name="Dike S."/>
            <person name="Dedhia N."/>
            <person name="Preston R."/>
            <person name="Balija V."/>
            <person name="McCombie W.R."/>
            <person name="Chow T."/>
            <person name="Chen H."/>
            <person name="Chung M."/>
            <person name="Chen C."/>
            <person name="Shaw J."/>
            <person name="Wu H."/>
            <person name="Hsiao K."/>
            <person name="Chao Y."/>
            <person name="Chu M."/>
            <person name="Cheng C."/>
            <person name="Hour A."/>
            <person name="Lee P."/>
            <person name="Lin S."/>
            <person name="Lin Y."/>
            <person name="Liou J."/>
            <person name="Liu S."/>
            <person name="Hsing Y."/>
            <person name="Raghuvanshi S."/>
            <person name="Mohanty A."/>
            <person name="Bharti A.K."/>
            <person name="Gaur A."/>
            <person name="Gupta V."/>
            <person name="Kumar D."/>
            <person name="Ravi V."/>
            <person name="Vij S."/>
            <person name="Kapur A."/>
            <person name="Khurana P."/>
            <person name="Khurana P."/>
            <person name="Khurana J.P."/>
            <person name="Tyagi A.K."/>
            <person name="Gaikwad K."/>
            <person name="Singh A."/>
            <person name="Dalal V."/>
            <person name="Srivastava S."/>
            <person name="Dixit A."/>
            <person name="Pal A.K."/>
            <person name="Ghazi I.A."/>
            <person name="Yadav M."/>
            <person name="Pandit A."/>
            <person name="Bhargava A."/>
            <person name="Sureshbabu K."/>
            <person name="Batra K."/>
            <person name="Sharma T.R."/>
            <person name="Mohapatra T."/>
            <person name="Singh N.K."/>
            <person name="Messing J."/>
            <person name="Nelson A.B."/>
            <person name="Fuks G."/>
            <person name="Kavchok S."/>
            <person name="Keizer G."/>
            <person name="Linton E."/>
            <person name="Llaca V."/>
            <person name="Song R."/>
            <person name="Tanyolac B."/>
            <person name="Young S."/>
            <person name="Ho-Il K."/>
            <person name="Hahn J.H."/>
            <person name="Sangsakoo G."/>
            <person name="Vanavichit A."/>
            <person name="de Mattos Luiz.A.T."/>
            <person name="Zimmer P.D."/>
            <person name="Malone G."/>
            <person name="Dellagostin O."/>
            <person name="de Oliveira A.C."/>
            <person name="Bevan M."/>
            <person name="Bancroft I."/>
            <person name="Minx P."/>
            <person name="Cordum H."/>
            <person name="Wilson R."/>
            <person name="Cheng Z."/>
            <person name="Jin W."/>
            <person name="Jiang J."/>
            <person name="Leong S.A."/>
            <person name="Iwama H."/>
            <person name="Gojobori T."/>
            <person name="Itoh T."/>
            <person name="Niimura Y."/>
            <person name="Fujii Y."/>
            <person name="Habara T."/>
            <person name="Sakai H."/>
            <person name="Sato Y."/>
            <person name="Wilson G."/>
            <person name="Kumar K."/>
            <person name="McCouch S."/>
            <person name="Juretic N."/>
            <person name="Hoen D."/>
            <person name="Wright S."/>
            <person name="Bruskiewich R."/>
            <person name="Bureau T."/>
            <person name="Miyao A."/>
            <person name="Hirochika H."/>
            <person name="Nishikawa T."/>
            <person name="Kadowaki K."/>
            <person name="Sugiura M."/>
            <person name="Burr B."/>
            <person name="Sasaki T."/>
        </authorList>
    </citation>
    <scope>NUCLEOTIDE SEQUENCE [LARGE SCALE GENOMIC DNA]</scope>
    <source>
        <strain evidence="3">cv. Nipponbare</strain>
    </source>
</reference>
<name>Q84YV5_ORYSJ</name>
<proteinExistence type="predicted"/>
<protein>
    <submittedName>
        <fullName evidence="2">Uncharacterized protein</fullName>
    </submittedName>
</protein>
<accession>Q84YV5</accession>
<feature type="region of interest" description="Disordered" evidence="1">
    <location>
        <begin position="1"/>
        <end position="37"/>
    </location>
</feature>
<organism evidence="2 3">
    <name type="scientific">Oryza sativa subsp. japonica</name>
    <name type="common">Rice</name>
    <dbReference type="NCBI Taxonomy" id="39947"/>
    <lineage>
        <taxon>Eukaryota</taxon>
        <taxon>Viridiplantae</taxon>
        <taxon>Streptophyta</taxon>
        <taxon>Embryophyta</taxon>
        <taxon>Tracheophyta</taxon>
        <taxon>Spermatophyta</taxon>
        <taxon>Magnoliopsida</taxon>
        <taxon>Liliopsida</taxon>
        <taxon>Poales</taxon>
        <taxon>Poaceae</taxon>
        <taxon>BOP clade</taxon>
        <taxon>Oryzoideae</taxon>
        <taxon>Oryzeae</taxon>
        <taxon>Oryzinae</taxon>
        <taxon>Oryza</taxon>
        <taxon>Oryza sativa</taxon>
    </lineage>
</organism>
<dbReference type="AlphaFoldDB" id="Q84YV5"/>
<evidence type="ECO:0000313" key="2">
    <source>
        <dbReference type="EMBL" id="BAC57362.1"/>
    </source>
</evidence>
<feature type="compositionally biased region" description="Low complexity" evidence="1">
    <location>
        <begin position="1"/>
        <end position="16"/>
    </location>
</feature>
<reference evidence="3" key="2">
    <citation type="journal article" date="2008" name="Nucleic Acids Res.">
        <title>The rice annotation project database (RAP-DB): 2008 update.</title>
        <authorList>
            <consortium name="The rice annotation project (RAP)"/>
        </authorList>
    </citation>
    <scope>GENOME REANNOTATION</scope>
    <source>
        <strain evidence="3">cv. Nipponbare</strain>
    </source>
</reference>
<gene>
    <name evidence="2" type="primary">OSJNBa0077B15.143</name>
</gene>
<evidence type="ECO:0000313" key="3">
    <source>
        <dbReference type="Proteomes" id="UP000000763"/>
    </source>
</evidence>
<feature type="compositionally biased region" description="Pro residues" evidence="1">
    <location>
        <begin position="17"/>
        <end position="36"/>
    </location>
</feature>
<evidence type="ECO:0000256" key="1">
    <source>
        <dbReference type="SAM" id="MobiDB-lite"/>
    </source>
</evidence>